<evidence type="ECO:0000313" key="1">
    <source>
        <dbReference type="EMBL" id="MFC6726567.1"/>
    </source>
</evidence>
<dbReference type="InterPro" id="IPR045396">
    <property type="entry name" value="DUF6517"/>
</dbReference>
<dbReference type="Proteomes" id="UP001596328">
    <property type="component" value="Unassembled WGS sequence"/>
</dbReference>
<dbReference type="EMBL" id="JBHSWU010001220">
    <property type="protein sequence ID" value="MFC6726567.1"/>
    <property type="molecule type" value="Genomic_DNA"/>
</dbReference>
<reference evidence="1 2" key="1">
    <citation type="journal article" date="2019" name="Int. J. Syst. Evol. Microbiol.">
        <title>The Global Catalogue of Microorganisms (GCM) 10K type strain sequencing project: providing services to taxonomists for standard genome sequencing and annotation.</title>
        <authorList>
            <consortium name="The Broad Institute Genomics Platform"/>
            <consortium name="The Broad Institute Genome Sequencing Center for Infectious Disease"/>
            <person name="Wu L."/>
            <person name="Ma J."/>
        </authorList>
    </citation>
    <scope>NUCLEOTIDE SEQUENCE [LARGE SCALE GENOMIC DNA]</scope>
    <source>
        <strain evidence="1 2">NBRC 111368</strain>
    </source>
</reference>
<proteinExistence type="predicted"/>
<evidence type="ECO:0000313" key="2">
    <source>
        <dbReference type="Proteomes" id="UP001596328"/>
    </source>
</evidence>
<organism evidence="1 2">
    <name type="scientific">Halobium palmae</name>
    <dbReference type="NCBI Taxonomy" id="1776492"/>
    <lineage>
        <taxon>Archaea</taxon>
        <taxon>Methanobacteriati</taxon>
        <taxon>Methanobacteriota</taxon>
        <taxon>Stenosarchaea group</taxon>
        <taxon>Halobacteria</taxon>
        <taxon>Halobacteriales</taxon>
        <taxon>Haloferacaceae</taxon>
        <taxon>Halobium</taxon>
    </lineage>
</organism>
<accession>A0ABD5S5L8</accession>
<gene>
    <name evidence="1" type="ORF">ACFQE1_19800</name>
</gene>
<sequence length="78" mass="8763">MNPPPTVPDGRLDGWRLVEESTDTPFDVRLLRVVAHTAVYEDADLRETIRDRTGVDGRWRFFLASRVTLEPTPPGSAA</sequence>
<feature type="non-terminal residue" evidence="1">
    <location>
        <position position="78"/>
    </location>
</feature>
<keyword evidence="2" id="KW-1185">Reference proteome</keyword>
<comment type="caution">
    <text evidence="1">The sequence shown here is derived from an EMBL/GenBank/DDBJ whole genome shotgun (WGS) entry which is preliminary data.</text>
</comment>
<dbReference type="Pfam" id="PF20127">
    <property type="entry name" value="DUF6517"/>
    <property type="match status" value="1"/>
</dbReference>
<name>A0ABD5S5L8_9EURY</name>
<dbReference type="AlphaFoldDB" id="A0ABD5S5L8"/>
<protein>
    <submittedName>
        <fullName evidence="1">Uncharacterized protein</fullName>
    </submittedName>
</protein>